<evidence type="ECO:0000256" key="1">
    <source>
        <dbReference type="SAM" id="MobiDB-lite"/>
    </source>
</evidence>
<name>A0A6J4Q450_9ACTN</name>
<accession>A0A6J4Q450</accession>
<evidence type="ECO:0000313" key="2">
    <source>
        <dbReference type="EMBL" id="CAA9427455.1"/>
    </source>
</evidence>
<dbReference type="AlphaFoldDB" id="A0A6J4Q450"/>
<reference evidence="2" key="1">
    <citation type="submission" date="2020-02" db="EMBL/GenBank/DDBJ databases">
        <authorList>
            <person name="Meier V. D."/>
        </authorList>
    </citation>
    <scope>NUCLEOTIDE SEQUENCE</scope>
    <source>
        <strain evidence="2">AVDCRST_MAG03</strain>
    </source>
</reference>
<protein>
    <submittedName>
        <fullName evidence="2">Uncharacterized protein</fullName>
    </submittedName>
</protein>
<feature type="region of interest" description="Disordered" evidence="1">
    <location>
        <begin position="16"/>
        <end position="54"/>
    </location>
</feature>
<proteinExistence type="predicted"/>
<organism evidence="2">
    <name type="scientific">uncultured Rubrobacteraceae bacterium</name>
    <dbReference type="NCBI Taxonomy" id="349277"/>
    <lineage>
        <taxon>Bacteria</taxon>
        <taxon>Bacillati</taxon>
        <taxon>Actinomycetota</taxon>
        <taxon>Rubrobacteria</taxon>
        <taxon>Rubrobacterales</taxon>
        <taxon>Rubrobacteraceae</taxon>
        <taxon>environmental samples</taxon>
    </lineage>
</organism>
<feature type="compositionally biased region" description="Basic and acidic residues" evidence="1">
    <location>
        <begin position="16"/>
        <end position="44"/>
    </location>
</feature>
<gene>
    <name evidence="2" type="ORF">AVDCRST_MAG03-3008</name>
</gene>
<dbReference type="EMBL" id="CADCUT010000177">
    <property type="protein sequence ID" value="CAA9427455.1"/>
    <property type="molecule type" value="Genomic_DNA"/>
</dbReference>
<sequence>MAGRLGGRLARFLSEKLDDPRSREAARKALRRVTGEEPGRRTTEGEGAAQGETHGDYIAGFGAIEVGDRAGFELRDRVAEALKLYPHNAELLGGALRQALAHYDRRTLGDPEGRSPT</sequence>